<accession>A0A448WV44</accession>
<keyword evidence="3" id="KW-1185">Reference proteome</keyword>
<feature type="compositionally biased region" description="Low complexity" evidence="1">
    <location>
        <begin position="12"/>
        <end position="51"/>
    </location>
</feature>
<organism evidence="2 3">
    <name type="scientific">Protopolystoma xenopodis</name>
    <dbReference type="NCBI Taxonomy" id="117903"/>
    <lineage>
        <taxon>Eukaryota</taxon>
        <taxon>Metazoa</taxon>
        <taxon>Spiralia</taxon>
        <taxon>Lophotrochozoa</taxon>
        <taxon>Platyhelminthes</taxon>
        <taxon>Monogenea</taxon>
        <taxon>Polyopisthocotylea</taxon>
        <taxon>Polystomatidea</taxon>
        <taxon>Polystomatidae</taxon>
        <taxon>Protopolystoma</taxon>
    </lineage>
</organism>
<protein>
    <submittedName>
        <fullName evidence="2">Uncharacterized protein</fullName>
    </submittedName>
</protein>
<gene>
    <name evidence="2" type="ORF">PXEA_LOCUS14440</name>
</gene>
<evidence type="ECO:0000256" key="1">
    <source>
        <dbReference type="SAM" id="MobiDB-lite"/>
    </source>
</evidence>
<proteinExistence type="predicted"/>
<evidence type="ECO:0000313" key="3">
    <source>
        <dbReference type="Proteomes" id="UP000784294"/>
    </source>
</evidence>
<comment type="caution">
    <text evidence="2">The sequence shown here is derived from an EMBL/GenBank/DDBJ whole genome shotgun (WGS) entry which is preliminary data.</text>
</comment>
<name>A0A448WV44_9PLAT</name>
<sequence length="166" mass="17822">MSSQHRSHRSQQSRGLHSPLAGKTSTEAAAPASGSEEPEKSACAAPSSPCSRLNGTQNLTPQAELVPASHHLQQMMQDRWQGHSNSEITNRSPSGDRVFGHVLAGLAWTSWALLAEHLAGLLGRQTEEHGSASVLRLISDGLEALTPWQLAAFLIADIAYRNLKNS</sequence>
<evidence type="ECO:0000313" key="2">
    <source>
        <dbReference type="EMBL" id="VEL21000.1"/>
    </source>
</evidence>
<dbReference type="EMBL" id="CAAALY010049027">
    <property type="protein sequence ID" value="VEL21000.1"/>
    <property type="molecule type" value="Genomic_DNA"/>
</dbReference>
<reference evidence="2" key="1">
    <citation type="submission" date="2018-11" db="EMBL/GenBank/DDBJ databases">
        <authorList>
            <consortium name="Pathogen Informatics"/>
        </authorList>
    </citation>
    <scope>NUCLEOTIDE SEQUENCE</scope>
</reference>
<feature type="region of interest" description="Disordered" evidence="1">
    <location>
        <begin position="1"/>
        <end position="57"/>
    </location>
</feature>
<dbReference type="AlphaFoldDB" id="A0A448WV44"/>
<feature type="compositionally biased region" description="Basic residues" evidence="1">
    <location>
        <begin position="1"/>
        <end position="11"/>
    </location>
</feature>
<dbReference type="Proteomes" id="UP000784294">
    <property type="component" value="Unassembled WGS sequence"/>
</dbReference>